<dbReference type="Proteomes" id="UP000708208">
    <property type="component" value="Unassembled WGS sequence"/>
</dbReference>
<feature type="domain" description="Prokineticin" evidence="5">
    <location>
        <begin position="57"/>
        <end position="127"/>
    </location>
</feature>
<evidence type="ECO:0000313" key="7">
    <source>
        <dbReference type="Proteomes" id="UP000708208"/>
    </source>
</evidence>
<organism evidence="6 7">
    <name type="scientific">Allacma fusca</name>
    <dbReference type="NCBI Taxonomy" id="39272"/>
    <lineage>
        <taxon>Eukaryota</taxon>
        <taxon>Metazoa</taxon>
        <taxon>Ecdysozoa</taxon>
        <taxon>Arthropoda</taxon>
        <taxon>Hexapoda</taxon>
        <taxon>Collembola</taxon>
        <taxon>Symphypleona</taxon>
        <taxon>Sminthuridae</taxon>
        <taxon>Allacma</taxon>
    </lineage>
</organism>
<comment type="subcellular location">
    <subcellularLocation>
        <location evidence="1">Secreted</location>
    </subcellularLocation>
</comment>
<keyword evidence="2" id="KW-0964">Secreted</keyword>
<gene>
    <name evidence="6" type="ORF">AFUS01_LOCUS39154</name>
</gene>
<dbReference type="AlphaFoldDB" id="A0A8J2LD60"/>
<proteinExistence type="predicted"/>
<keyword evidence="7" id="KW-1185">Reference proteome</keyword>
<evidence type="ECO:0000256" key="2">
    <source>
        <dbReference type="ARBA" id="ARBA00022525"/>
    </source>
</evidence>
<protein>
    <recommendedName>
        <fullName evidence="5">Prokineticin domain-containing protein</fullName>
    </recommendedName>
</protein>
<feature type="signal peptide" evidence="4">
    <location>
        <begin position="1"/>
        <end position="23"/>
    </location>
</feature>
<reference evidence="6" key="1">
    <citation type="submission" date="2021-06" db="EMBL/GenBank/DDBJ databases">
        <authorList>
            <person name="Hodson N. C."/>
            <person name="Mongue J. A."/>
            <person name="Jaron S. K."/>
        </authorList>
    </citation>
    <scope>NUCLEOTIDE SEQUENCE</scope>
</reference>
<dbReference type="InterPro" id="IPR023569">
    <property type="entry name" value="Prokineticin_domain"/>
</dbReference>
<dbReference type="GO" id="GO:0005576">
    <property type="term" value="C:extracellular region"/>
    <property type="evidence" value="ECO:0007669"/>
    <property type="project" value="UniProtKB-SubCell"/>
</dbReference>
<feature type="chain" id="PRO_5035317539" description="Prokineticin domain-containing protein" evidence="4">
    <location>
        <begin position="24"/>
        <end position="141"/>
    </location>
</feature>
<dbReference type="EMBL" id="CAJVCH010550797">
    <property type="protein sequence ID" value="CAG7829283.1"/>
    <property type="molecule type" value="Genomic_DNA"/>
</dbReference>
<accession>A0A8J2LD60</accession>
<keyword evidence="4" id="KW-0732">Signal</keyword>
<keyword evidence="3" id="KW-1015">Disulfide bond</keyword>
<comment type="caution">
    <text evidence="6">The sequence shown here is derived from an EMBL/GenBank/DDBJ whole genome shotgun (WGS) entry which is preliminary data.</text>
</comment>
<evidence type="ECO:0000256" key="4">
    <source>
        <dbReference type="SAM" id="SignalP"/>
    </source>
</evidence>
<dbReference type="OrthoDB" id="6408184at2759"/>
<name>A0A8J2LD60_9HEXA</name>
<dbReference type="Pfam" id="PF06607">
    <property type="entry name" value="Prokineticin"/>
    <property type="match status" value="1"/>
</dbReference>
<evidence type="ECO:0000259" key="5">
    <source>
        <dbReference type="Pfam" id="PF06607"/>
    </source>
</evidence>
<sequence>MNNLAELLCATAVILFALEGAWSLPKSRNPSASYLSSLETQEDQNSIEPLNKMCLTRDDCSASSCCTVGMMRYSIPTCLPMGQLGDSCIPENSPRNFTLSYPNGEKLSTIDSFSLLCPCAPGLHCDENINSCIERDSAEGN</sequence>
<evidence type="ECO:0000313" key="6">
    <source>
        <dbReference type="EMBL" id="CAG7829283.1"/>
    </source>
</evidence>
<evidence type="ECO:0000256" key="3">
    <source>
        <dbReference type="ARBA" id="ARBA00023157"/>
    </source>
</evidence>
<evidence type="ECO:0000256" key="1">
    <source>
        <dbReference type="ARBA" id="ARBA00004613"/>
    </source>
</evidence>